<dbReference type="GO" id="GO:0000155">
    <property type="term" value="F:phosphorelay sensor kinase activity"/>
    <property type="evidence" value="ECO:0007669"/>
    <property type="project" value="InterPro"/>
</dbReference>
<evidence type="ECO:0000313" key="3">
    <source>
        <dbReference type="EMBL" id="OFA00633.1"/>
    </source>
</evidence>
<reference evidence="4" key="1">
    <citation type="journal article" date="2016" name="Front. Microbiol.">
        <title>Molecular Keys to the Janthinobacterium and Duganella spp. Interaction with the Plant Pathogen Fusarium graminearum.</title>
        <authorList>
            <person name="Haack F.S."/>
            <person name="Poehlein A."/>
            <person name="Kroger C."/>
            <person name="Voigt C.A."/>
            <person name="Piepenbring M."/>
            <person name="Bode H.B."/>
            <person name="Daniel R."/>
            <person name="Schafer W."/>
            <person name="Streit W.R."/>
        </authorList>
    </citation>
    <scope>NUCLEOTIDE SEQUENCE [LARGE SCALE GENOMIC DNA]</scope>
    <source>
        <strain evidence="4">T54</strain>
    </source>
</reference>
<proteinExistence type="predicted"/>
<organism evidence="3 4">
    <name type="scientific">Duganella phyllosphaerae</name>
    <dbReference type="NCBI Taxonomy" id="762836"/>
    <lineage>
        <taxon>Bacteria</taxon>
        <taxon>Pseudomonadati</taxon>
        <taxon>Pseudomonadota</taxon>
        <taxon>Betaproteobacteria</taxon>
        <taxon>Burkholderiales</taxon>
        <taxon>Oxalobacteraceae</taxon>
        <taxon>Telluria group</taxon>
        <taxon>Duganella</taxon>
    </lineage>
</organism>
<evidence type="ECO:0000313" key="4">
    <source>
        <dbReference type="Proteomes" id="UP000175989"/>
    </source>
</evidence>
<keyword evidence="3" id="KW-0418">Kinase</keyword>
<sequence length="121" mass="13288">MPTFLPPWLWLTGGLLLGLSLCLVLGLLCHDRWCQAMCRRRALLAQLAQLAERERLASDVHDALLQGMQGILLSFQSVGQRFPAGSAERAAIEHLLDQGDAALADGRQRLLALRSATKKTD</sequence>
<feature type="domain" description="Signal transduction histidine kinase subgroup 3 dimerisation and phosphoacceptor" evidence="2">
    <location>
        <begin position="52"/>
        <end position="116"/>
    </location>
</feature>
<comment type="caution">
    <text evidence="3">The sequence shown here is derived from an EMBL/GenBank/DDBJ whole genome shotgun (WGS) entry which is preliminary data.</text>
</comment>
<keyword evidence="3" id="KW-0808">Transferase</keyword>
<keyword evidence="1" id="KW-0472">Membrane</keyword>
<keyword evidence="1" id="KW-1133">Transmembrane helix</keyword>
<gene>
    <name evidence="3" type="ORF">DUPY_22850</name>
</gene>
<dbReference type="PATRIC" id="fig|762836.4.peg.2365"/>
<dbReference type="Proteomes" id="UP000175989">
    <property type="component" value="Unassembled WGS sequence"/>
</dbReference>
<dbReference type="GO" id="GO:0046983">
    <property type="term" value="F:protein dimerization activity"/>
    <property type="evidence" value="ECO:0007669"/>
    <property type="project" value="InterPro"/>
</dbReference>
<name>A0A1E7WND1_9BURK</name>
<dbReference type="AlphaFoldDB" id="A0A1E7WND1"/>
<dbReference type="Pfam" id="PF07730">
    <property type="entry name" value="HisKA_3"/>
    <property type="match status" value="1"/>
</dbReference>
<keyword evidence="4" id="KW-1185">Reference proteome</keyword>
<evidence type="ECO:0000259" key="2">
    <source>
        <dbReference type="Pfam" id="PF07730"/>
    </source>
</evidence>
<dbReference type="InterPro" id="IPR011712">
    <property type="entry name" value="Sig_transdc_His_kin_sub3_dim/P"/>
</dbReference>
<dbReference type="OrthoDB" id="8781755at2"/>
<protein>
    <submittedName>
        <fullName evidence="3">Histidine kinase</fullName>
    </submittedName>
</protein>
<dbReference type="Gene3D" id="1.20.5.1930">
    <property type="match status" value="1"/>
</dbReference>
<dbReference type="RefSeq" id="WP_141749514.1">
    <property type="nucleotide sequence ID" value="NZ_LROM01000082.1"/>
</dbReference>
<dbReference type="EMBL" id="LROM01000082">
    <property type="protein sequence ID" value="OFA00633.1"/>
    <property type="molecule type" value="Genomic_DNA"/>
</dbReference>
<accession>A0A1E7WND1</accession>
<evidence type="ECO:0000256" key="1">
    <source>
        <dbReference type="SAM" id="Phobius"/>
    </source>
</evidence>
<dbReference type="GO" id="GO:0016020">
    <property type="term" value="C:membrane"/>
    <property type="evidence" value="ECO:0007669"/>
    <property type="project" value="InterPro"/>
</dbReference>
<feature type="transmembrane region" description="Helical" evidence="1">
    <location>
        <begin position="6"/>
        <end position="29"/>
    </location>
</feature>
<keyword evidence="1" id="KW-0812">Transmembrane</keyword>